<evidence type="ECO:0000256" key="3">
    <source>
        <dbReference type="SAM" id="MobiDB-lite"/>
    </source>
</evidence>
<dbReference type="EMBL" id="CATQJA010002408">
    <property type="protein sequence ID" value="CAJ0570589.1"/>
    <property type="molecule type" value="Genomic_DNA"/>
</dbReference>
<keyword evidence="5" id="KW-1185">Reference proteome</keyword>
<evidence type="ECO:0000256" key="1">
    <source>
        <dbReference type="ARBA" id="ARBA00004123"/>
    </source>
</evidence>
<keyword evidence="2" id="KW-0539">Nucleus</keyword>
<dbReference type="GO" id="GO:0005634">
    <property type="term" value="C:nucleus"/>
    <property type="evidence" value="ECO:0007669"/>
    <property type="project" value="UniProtKB-SubCell"/>
</dbReference>
<evidence type="ECO:0000313" key="5">
    <source>
        <dbReference type="Proteomes" id="UP001177023"/>
    </source>
</evidence>
<evidence type="ECO:0000313" key="4">
    <source>
        <dbReference type="EMBL" id="CAJ0570589.1"/>
    </source>
</evidence>
<organism evidence="4 5">
    <name type="scientific">Mesorhabditis spiculigera</name>
    <dbReference type="NCBI Taxonomy" id="96644"/>
    <lineage>
        <taxon>Eukaryota</taxon>
        <taxon>Metazoa</taxon>
        <taxon>Ecdysozoa</taxon>
        <taxon>Nematoda</taxon>
        <taxon>Chromadorea</taxon>
        <taxon>Rhabditida</taxon>
        <taxon>Rhabditina</taxon>
        <taxon>Rhabditomorpha</taxon>
        <taxon>Rhabditoidea</taxon>
        <taxon>Rhabditidae</taxon>
        <taxon>Mesorhabditinae</taxon>
        <taxon>Mesorhabditis</taxon>
    </lineage>
</organism>
<reference evidence="4" key="1">
    <citation type="submission" date="2023-06" db="EMBL/GenBank/DDBJ databases">
        <authorList>
            <person name="Delattre M."/>
        </authorList>
    </citation>
    <scope>NUCLEOTIDE SEQUENCE</scope>
    <source>
        <strain evidence="4">AF72</strain>
    </source>
</reference>
<protein>
    <submittedName>
        <fullName evidence="4">Uncharacterized protein</fullName>
    </submittedName>
</protein>
<dbReference type="AlphaFoldDB" id="A0AA36CLK6"/>
<dbReference type="PROSITE" id="PS00354">
    <property type="entry name" value="HMGI_Y"/>
    <property type="match status" value="1"/>
</dbReference>
<feature type="non-terminal residue" evidence="4">
    <location>
        <position position="1"/>
    </location>
</feature>
<sequence>MDEFFECILGGLMFLPRFDADKIKSGSITAEDVPTLIHDGKLLKSVPVEEGEITEDWPEQLVPFTWHLLPHANDEETKIIDALVEESAKIDAPKRGRGRPRKTKAPESGETRPKVRRTQKTVAAPLMRFEELNLKPLAVVSLFADAEGRMRVSTLPRMEMVNFE</sequence>
<name>A0AA36CLK6_9BILA</name>
<dbReference type="GO" id="GO:0006355">
    <property type="term" value="P:regulation of DNA-templated transcription"/>
    <property type="evidence" value="ECO:0007669"/>
    <property type="project" value="InterPro"/>
</dbReference>
<gene>
    <name evidence="4" type="ORF">MSPICULIGERA_LOCUS9026</name>
</gene>
<comment type="subcellular location">
    <subcellularLocation>
        <location evidence="1">Nucleus</location>
    </subcellularLocation>
</comment>
<dbReference type="Proteomes" id="UP001177023">
    <property type="component" value="Unassembled WGS sequence"/>
</dbReference>
<comment type="caution">
    <text evidence="4">The sequence shown here is derived from an EMBL/GenBank/DDBJ whole genome shotgun (WGS) entry which is preliminary data.</text>
</comment>
<accession>A0AA36CLK6</accession>
<feature type="region of interest" description="Disordered" evidence="3">
    <location>
        <begin position="90"/>
        <end position="118"/>
    </location>
</feature>
<feature type="compositionally biased region" description="Basic and acidic residues" evidence="3">
    <location>
        <begin position="104"/>
        <end position="113"/>
    </location>
</feature>
<proteinExistence type="predicted"/>
<evidence type="ECO:0000256" key="2">
    <source>
        <dbReference type="ARBA" id="ARBA00023242"/>
    </source>
</evidence>
<dbReference type="InterPro" id="IPR000637">
    <property type="entry name" value="HMGI/Y_DNA-bd_CS"/>
</dbReference>